<evidence type="ECO:0008006" key="4">
    <source>
        <dbReference type="Google" id="ProtNLM"/>
    </source>
</evidence>
<name>A0A117LBG4_9THEO</name>
<sequence>MTQNQLDDQLCIEDVLSSQKFLSCNYNTAVQEAANPKLRKDLMEIQRQEQDAAQKVFSYMSQKGWYKVSPADPQMIDNARMKAQQQLGGQAGMPGGAGREERQFL</sequence>
<proteinExistence type="predicted"/>
<dbReference type="Proteomes" id="UP000053326">
    <property type="component" value="Unassembled WGS sequence"/>
</dbReference>
<organism evidence="2 3">
    <name type="scientific">Thermacetogenium phaeum</name>
    <dbReference type="NCBI Taxonomy" id="85874"/>
    <lineage>
        <taxon>Bacteria</taxon>
        <taxon>Bacillati</taxon>
        <taxon>Bacillota</taxon>
        <taxon>Clostridia</taxon>
        <taxon>Thermoanaerobacterales</taxon>
        <taxon>Thermoanaerobacteraceae</taxon>
        <taxon>Thermacetogenium</taxon>
    </lineage>
</organism>
<reference evidence="3" key="1">
    <citation type="journal article" date="2015" name="MBio">
        <title>Genome-Resolved Metagenomic Analysis Reveals Roles for Candidate Phyla and Other Microbial Community Members in Biogeochemical Transformations in Oil Reservoirs.</title>
        <authorList>
            <person name="Hu P."/>
            <person name="Tom L."/>
            <person name="Singh A."/>
            <person name="Thomas B.C."/>
            <person name="Baker B.J."/>
            <person name="Piceno Y.M."/>
            <person name="Andersen G.L."/>
            <person name="Banfield J.F."/>
        </authorList>
    </citation>
    <scope>NUCLEOTIDE SEQUENCE [LARGE SCALE GENOMIC DNA]</scope>
</reference>
<evidence type="ECO:0000313" key="3">
    <source>
        <dbReference type="Proteomes" id="UP000053326"/>
    </source>
</evidence>
<comment type="caution">
    <text evidence="2">The sequence shown here is derived from an EMBL/GenBank/DDBJ whole genome shotgun (WGS) entry which is preliminary data.</text>
</comment>
<feature type="region of interest" description="Disordered" evidence="1">
    <location>
        <begin position="83"/>
        <end position="105"/>
    </location>
</feature>
<dbReference type="InterPro" id="IPR012347">
    <property type="entry name" value="Ferritin-like"/>
</dbReference>
<dbReference type="InterPro" id="IPR012851">
    <property type="entry name" value="Spore_coat_CotF-like"/>
</dbReference>
<evidence type="ECO:0000313" key="2">
    <source>
        <dbReference type="EMBL" id="KUK36580.1"/>
    </source>
</evidence>
<gene>
    <name evidence="2" type="ORF">XD66_0706</name>
</gene>
<dbReference type="AlphaFoldDB" id="A0A117LBG4"/>
<dbReference type="EMBL" id="LGFO01000071">
    <property type="protein sequence ID" value="KUK36580.1"/>
    <property type="molecule type" value="Genomic_DNA"/>
</dbReference>
<evidence type="ECO:0000256" key="1">
    <source>
        <dbReference type="SAM" id="MobiDB-lite"/>
    </source>
</evidence>
<accession>A0A117LBG4</accession>
<protein>
    <recommendedName>
        <fullName evidence="4">Spore coat protein</fullName>
    </recommendedName>
</protein>
<dbReference type="Gene3D" id="1.20.1260.10">
    <property type="match status" value="1"/>
</dbReference>
<dbReference type="Pfam" id="PF07875">
    <property type="entry name" value="Coat_F"/>
    <property type="match status" value="1"/>
</dbReference>